<accession>A0AAV8W5Q5</accession>
<dbReference type="InterPro" id="IPR042097">
    <property type="entry name" value="Aminopeptidase_N-like_N_sf"/>
</dbReference>
<dbReference type="Pfam" id="PF17900">
    <property type="entry name" value="Peptidase_M1_N"/>
    <property type="match status" value="1"/>
</dbReference>
<dbReference type="GO" id="GO:0005886">
    <property type="term" value="C:plasma membrane"/>
    <property type="evidence" value="ECO:0007669"/>
    <property type="project" value="UniProtKB-SubCell"/>
</dbReference>
<name>A0AAV8W5Q5_9CUCU</name>
<evidence type="ECO:0000259" key="21">
    <source>
        <dbReference type="Pfam" id="PF01433"/>
    </source>
</evidence>
<keyword evidence="5" id="KW-0336">GPI-anchor</keyword>
<dbReference type="AlphaFoldDB" id="A0AAV8W5Q5"/>
<keyword evidence="6 19" id="KW-0645">Protease</keyword>
<evidence type="ECO:0000256" key="20">
    <source>
        <dbReference type="SAM" id="SignalP"/>
    </source>
</evidence>
<feature type="site" description="Transition state stabilizer" evidence="18">
    <location>
        <position position="413"/>
    </location>
</feature>
<evidence type="ECO:0000256" key="13">
    <source>
        <dbReference type="ARBA" id="ARBA00023157"/>
    </source>
</evidence>
<evidence type="ECO:0000256" key="7">
    <source>
        <dbReference type="ARBA" id="ARBA00022723"/>
    </source>
</evidence>
<feature type="domain" description="Peptidase M1 membrane alanine aminopeptidase" evidence="21">
    <location>
        <begin position="254"/>
        <end position="479"/>
    </location>
</feature>
<evidence type="ECO:0000256" key="17">
    <source>
        <dbReference type="PIRSR" id="PIRSR634016-3"/>
    </source>
</evidence>
<comment type="cofactor">
    <cofactor evidence="17 19">
        <name>Zn(2+)</name>
        <dbReference type="ChEBI" id="CHEBI:29105"/>
    </cofactor>
    <text evidence="17 19">Binds 1 zinc ion per subunit.</text>
</comment>
<dbReference type="InterPro" id="IPR014782">
    <property type="entry name" value="Peptidase_M1_dom"/>
</dbReference>
<evidence type="ECO:0000256" key="12">
    <source>
        <dbReference type="ARBA" id="ARBA00023136"/>
    </source>
</evidence>
<dbReference type="GO" id="GO:0005737">
    <property type="term" value="C:cytoplasm"/>
    <property type="evidence" value="ECO:0007669"/>
    <property type="project" value="TreeGrafter"/>
</dbReference>
<feature type="chain" id="PRO_5043809991" description="Aminopeptidase" evidence="20">
    <location>
        <begin position="20"/>
        <end position="925"/>
    </location>
</feature>
<dbReference type="Proteomes" id="UP001159042">
    <property type="component" value="Unassembled WGS sequence"/>
</dbReference>
<keyword evidence="7 17" id="KW-0479">Metal-binding</keyword>
<dbReference type="FunFam" id="1.10.390.10:FF:000019">
    <property type="entry name" value="Aminopeptidase"/>
    <property type="match status" value="1"/>
</dbReference>
<dbReference type="PANTHER" id="PTHR11533:SF301">
    <property type="entry name" value="AMINOPEPTIDASE"/>
    <property type="match status" value="1"/>
</dbReference>
<evidence type="ECO:0000256" key="18">
    <source>
        <dbReference type="PIRSR" id="PIRSR634016-4"/>
    </source>
</evidence>
<keyword evidence="19" id="KW-0031">Aminopeptidase</keyword>
<gene>
    <name evidence="24" type="ORF">NQ315_003105</name>
</gene>
<dbReference type="EMBL" id="JANEYG010000010">
    <property type="protein sequence ID" value="KAJ8921487.1"/>
    <property type="molecule type" value="Genomic_DNA"/>
</dbReference>
<evidence type="ECO:0000259" key="22">
    <source>
        <dbReference type="Pfam" id="PF11838"/>
    </source>
</evidence>
<dbReference type="SUPFAM" id="SSF63737">
    <property type="entry name" value="Leukotriene A4 hydrolase N-terminal domain"/>
    <property type="match status" value="1"/>
</dbReference>
<evidence type="ECO:0000256" key="6">
    <source>
        <dbReference type="ARBA" id="ARBA00022670"/>
    </source>
</evidence>
<feature type="signal peptide" evidence="20">
    <location>
        <begin position="1"/>
        <end position="19"/>
    </location>
</feature>
<dbReference type="GO" id="GO:0098552">
    <property type="term" value="C:side of membrane"/>
    <property type="evidence" value="ECO:0007669"/>
    <property type="project" value="UniProtKB-KW"/>
</dbReference>
<comment type="caution">
    <text evidence="24">The sequence shown here is derived from an EMBL/GenBank/DDBJ whole genome shotgun (WGS) entry which is preliminary data.</text>
</comment>
<dbReference type="SUPFAM" id="SSF55486">
    <property type="entry name" value="Metalloproteases ('zincins'), catalytic domain"/>
    <property type="match status" value="1"/>
</dbReference>
<evidence type="ECO:0000256" key="9">
    <source>
        <dbReference type="ARBA" id="ARBA00022801"/>
    </source>
</evidence>
<feature type="active site" description="Proton acceptor" evidence="16">
    <location>
        <position position="328"/>
    </location>
</feature>
<dbReference type="CDD" id="cd09601">
    <property type="entry name" value="M1_APN-Q_like"/>
    <property type="match status" value="1"/>
</dbReference>
<dbReference type="GO" id="GO:0016285">
    <property type="term" value="F:alanyl aminopeptidase activity"/>
    <property type="evidence" value="ECO:0007669"/>
    <property type="project" value="UniProtKB-EC"/>
</dbReference>
<dbReference type="GO" id="GO:0005615">
    <property type="term" value="C:extracellular space"/>
    <property type="evidence" value="ECO:0007669"/>
    <property type="project" value="TreeGrafter"/>
</dbReference>
<keyword evidence="13" id="KW-1015">Disulfide bond</keyword>
<protein>
    <recommendedName>
        <fullName evidence="19">Aminopeptidase</fullName>
        <ecNumber evidence="19">3.4.11.-</ecNumber>
    </recommendedName>
</protein>
<dbReference type="Gene3D" id="1.25.50.20">
    <property type="match status" value="1"/>
</dbReference>
<evidence type="ECO:0000256" key="19">
    <source>
        <dbReference type="RuleBase" id="RU364040"/>
    </source>
</evidence>
<dbReference type="InterPro" id="IPR027268">
    <property type="entry name" value="Peptidase_M4/M1_CTD_sf"/>
</dbReference>
<keyword evidence="10 17" id="KW-0862">Zinc</keyword>
<dbReference type="InterPro" id="IPR050344">
    <property type="entry name" value="Peptidase_M1_aminopeptidases"/>
</dbReference>
<evidence type="ECO:0000256" key="16">
    <source>
        <dbReference type="PIRSR" id="PIRSR634016-1"/>
    </source>
</evidence>
<organism evidence="24 25">
    <name type="scientific">Exocentrus adspersus</name>
    <dbReference type="NCBI Taxonomy" id="1586481"/>
    <lineage>
        <taxon>Eukaryota</taxon>
        <taxon>Metazoa</taxon>
        <taxon>Ecdysozoa</taxon>
        <taxon>Arthropoda</taxon>
        <taxon>Hexapoda</taxon>
        <taxon>Insecta</taxon>
        <taxon>Pterygota</taxon>
        <taxon>Neoptera</taxon>
        <taxon>Endopterygota</taxon>
        <taxon>Coleoptera</taxon>
        <taxon>Polyphaga</taxon>
        <taxon>Cucujiformia</taxon>
        <taxon>Chrysomeloidea</taxon>
        <taxon>Cerambycidae</taxon>
        <taxon>Lamiinae</taxon>
        <taxon>Acanthocinini</taxon>
        <taxon>Exocentrus</taxon>
    </lineage>
</organism>
<feature type="domain" description="ERAP1-like C-terminal" evidence="22">
    <location>
        <begin position="555"/>
        <end position="878"/>
    </location>
</feature>
<evidence type="ECO:0000256" key="5">
    <source>
        <dbReference type="ARBA" id="ARBA00022622"/>
    </source>
</evidence>
<dbReference type="Gene3D" id="1.10.390.10">
    <property type="entry name" value="Neutral Protease Domain 2"/>
    <property type="match status" value="1"/>
</dbReference>
<evidence type="ECO:0000256" key="1">
    <source>
        <dbReference type="ARBA" id="ARBA00000098"/>
    </source>
</evidence>
<dbReference type="InterPro" id="IPR045357">
    <property type="entry name" value="Aminopeptidase_N-like_N"/>
</dbReference>
<dbReference type="PANTHER" id="PTHR11533">
    <property type="entry name" value="PROTEASE M1 ZINC METALLOPROTEASE"/>
    <property type="match status" value="1"/>
</dbReference>
<proteinExistence type="inferred from homology"/>
<evidence type="ECO:0000313" key="24">
    <source>
        <dbReference type="EMBL" id="KAJ8921487.1"/>
    </source>
</evidence>
<comment type="catalytic activity">
    <reaction evidence="1">
        <text>Release of an N-terminal amino acid, Xaa-|-Yaa- from a peptide, amide or arylamide. Xaa is preferably Ala, but may be most amino acids including Pro (slow action). When a terminal hydrophobic residue is followed by a prolyl residue, the two may be released as an intact Xaa-Pro dipeptide.</text>
        <dbReference type="EC" id="3.4.11.2"/>
    </reaction>
</comment>
<dbReference type="Pfam" id="PF11838">
    <property type="entry name" value="ERAP1_C"/>
    <property type="match status" value="1"/>
</dbReference>
<dbReference type="GO" id="GO:0043171">
    <property type="term" value="P:peptide catabolic process"/>
    <property type="evidence" value="ECO:0007669"/>
    <property type="project" value="TreeGrafter"/>
</dbReference>
<keyword evidence="25" id="KW-1185">Reference proteome</keyword>
<feature type="binding site" evidence="17">
    <location>
        <position position="350"/>
    </location>
    <ligand>
        <name>Zn(2+)</name>
        <dbReference type="ChEBI" id="CHEBI:29105"/>
        <note>catalytic</note>
    </ligand>
</feature>
<dbReference type="InterPro" id="IPR024571">
    <property type="entry name" value="ERAP1-like_C_dom"/>
</dbReference>
<keyword evidence="9 19" id="KW-0378">Hydrolase</keyword>
<keyword evidence="15" id="KW-0449">Lipoprotein</keyword>
<reference evidence="24 25" key="1">
    <citation type="journal article" date="2023" name="Insect Mol. Biol.">
        <title>Genome sequencing provides insights into the evolution of gene families encoding plant cell wall-degrading enzymes in longhorned beetles.</title>
        <authorList>
            <person name="Shin N.R."/>
            <person name="Okamura Y."/>
            <person name="Kirsch R."/>
            <person name="Pauchet Y."/>
        </authorList>
    </citation>
    <scope>NUCLEOTIDE SEQUENCE [LARGE SCALE GENOMIC DNA]</scope>
    <source>
        <strain evidence="24">EAD_L_NR</strain>
    </source>
</reference>
<comment type="subcellular location">
    <subcellularLocation>
        <location evidence="2">Cell membrane</location>
        <topology evidence="2">Lipid-anchor</topology>
        <topology evidence="2">GPI-anchor</topology>
    </subcellularLocation>
</comment>
<evidence type="ECO:0000256" key="8">
    <source>
        <dbReference type="ARBA" id="ARBA00022729"/>
    </source>
</evidence>
<keyword evidence="4" id="KW-1003">Cell membrane</keyword>
<dbReference type="FunFam" id="1.25.50.20:FF:000001">
    <property type="entry name" value="Aminopeptidase"/>
    <property type="match status" value="1"/>
</dbReference>
<evidence type="ECO:0000256" key="3">
    <source>
        <dbReference type="ARBA" id="ARBA00010136"/>
    </source>
</evidence>
<dbReference type="Gene3D" id="2.60.40.1910">
    <property type="match status" value="1"/>
</dbReference>
<evidence type="ECO:0000259" key="23">
    <source>
        <dbReference type="Pfam" id="PF17900"/>
    </source>
</evidence>
<evidence type="ECO:0000256" key="4">
    <source>
        <dbReference type="ARBA" id="ARBA00022475"/>
    </source>
</evidence>
<evidence type="ECO:0000256" key="2">
    <source>
        <dbReference type="ARBA" id="ARBA00004609"/>
    </source>
</evidence>
<keyword evidence="11 19" id="KW-0482">Metalloprotease</keyword>
<dbReference type="Gene3D" id="2.60.40.1730">
    <property type="entry name" value="tricorn interacting facor f3 domain"/>
    <property type="match status" value="1"/>
</dbReference>
<dbReference type="PRINTS" id="PR00756">
    <property type="entry name" value="ALADIPTASE"/>
</dbReference>
<sequence>MPRLRLFFALVLSLVQIQSYRLPDLYVPTFYELDLNLPPEAFTNTSDTFQGRVSIQFLVTNATSFVALHAHHDFVQVQRVVFNDTEVLTGNYSVDNTTDILNVSLPVEIDSSVSYSLVIEYTGRLSTRDMYGLYKSYYLDANGTVRYLVTTQFEATYARRAFPCFDEPALKAVFGLSVTVPNELNVLFNTKQTSNVTNETTGLTSIVFNTTPLMPTYLLALVVSDFTCTSGASIGNTTYQVCSRNESAATRQLALDLGPQLLAALNNFTGYDYGVAMEKMDQVAIPDFAAGAMENWGLVTYRETAILWDINESSNRYRQRVATVIAHEFAHQWFGDLVTPKWWSEIFLNEGFATYFEFFTTHEVLPSWQLDKQFVIEELHAALLDDSLENAHALQSSCSTPAEISSKFSTISYSKGGSVLRMVEHVMQLQNFRTGLQNYLTTYQFSNTEPENLWDILNQNVVNSVSRLPANLTTVMENWTKSSGYPVLDVDWNGNQVTISQKRFLISGEVRSGDWYVPISYTVSSDLNKFHNTTPNAWLVPSSNLTITLPSNTEWIILNNHQTGFYRVNYGNNLWNRIRNALTGTNFDGITEINRAHIVDDLFNLARAGQVFYPAVLDTVSYLVNETSYFPWYSALSGFSFLLKRVGEESLLGQTISSNILRLMSALYDSVPISTLRDDDVIYTHTQTLALAWACKLGKADCVWDVKDLFSQYQSSGIKPNKNLRSVVYCNALRYSNNNRTDWEFLWNSYLNSTGLATEQITVLSALGCTRDVILLREYLNKTITDGSGIRPQDALSVFVSVYSGSPEGVDVAFEFLMGNYITIATKYAGFNSLGKLITGLAQTFTTQDQIARLRNFIMSNNLPEDFQVAAGQALEIAETNARWLQTYQNDLWNYYNLPASGSDRVNLSLLLLLGTAILVLSFYK</sequence>
<dbReference type="InterPro" id="IPR034016">
    <property type="entry name" value="M1_APN-typ"/>
</dbReference>
<evidence type="ECO:0000256" key="11">
    <source>
        <dbReference type="ARBA" id="ARBA00023049"/>
    </source>
</evidence>
<keyword evidence="8 20" id="KW-0732">Signal</keyword>
<dbReference type="GO" id="GO:0070006">
    <property type="term" value="F:metalloaminopeptidase activity"/>
    <property type="evidence" value="ECO:0007669"/>
    <property type="project" value="TreeGrafter"/>
</dbReference>
<comment type="similarity">
    <text evidence="3 19">Belongs to the peptidase M1 family.</text>
</comment>
<dbReference type="EC" id="3.4.11.-" evidence="19"/>
<evidence type="ECO:0000256" key="10">
    <source>
        <dbReference type="ARBA" id="ARBA00022833"/>
    </source>
</evidence>
<dbReference type="InterPro" id="IPR001930">
    <property type="entry name" value="Peptidase_M1"/>
</dbReference>
<dbReference type="FunFam" id="2.60.40.1910:FF:000008">
    <property type="entry name" value="Aminopeptidase"/>
    <property type="match status" value="1"/>
</dbReference>
<keyword evidence="12" id="KW-0472">Membrane</keyword>
<dbReference type="Pfam" id="PF01433">
    <property type="entry name" value="Peptidase_M1"/>
    <property type="match status" value="1"/>
</dbReference>
<evidence type="ECO:0000256" key="15">
    <source>
        <dbReference type="ARBA" id="ARBA00023288"/>
    </source>
</evidence>
<evidence type="ECO:0000313" key="25">
    <source>
        <dbReference type="Proteomes" id="UP001159042"/>
    </source>
</evidence>
<dbReference type="GO" id="GO:0042277">
    <property type="term" value="F:peptide binding"/>
    <property type="evidence" value="ECO:0007669"/>
    <property type="project" value="TreeGrafter"/>
</dbReference>
<feature type="domain" description="Aminopeptidase N-like N-terminal" evidence="23">
    <location>
        <begin position="27"/>
        <end position="218"/>
    </location>
</feature>
<feature type="binding site" evidence="17">
    <location>
        <position position="327"/>
    </location>
    <ligand>
        <name>Zn(2+)</name>
        <dbReference type="ChEBI" id="CHEBI:29105"/>
        <note>catalytic</note>
    </ligand>
</feature>
<dbReference type="GO" id="GO:0008270">
    <property type="term" value="F:zinc ion binding"/>
    <property type="evidence" value="ECO:0007669"/>
    <property type="project" value="UniProtKB-UniRule"/>
</dbReference>
<keyword evidence="14" id="KW-0325">Glycoprotein</keyword>
<dbReference type="GO" id="GO:0006508">
    <property type="term" value="P:proteolysis"/>
    <property type="evidence" value="ECO:0007669"/>
    <property type="project" value="UniProtKB-KW"/>
</dbReference>
<dbReference type="FunFam" id="2.60.40.1730:FF:000013">
    <property type="entry name" value="Aminopeptidase"/>
    <property type="match status" value="1"/>
</dbReference>
<evidence type="ECO:0000256" key="14">
    <source>
        <dbReference type="ARBA" id="ARBA00023180"/>
    </source>
</evidence>
<feature type="binding site" evidence="17">
    <location>
        <position position="331"/>
    </location>
    <ligand>
        <name>Zn(2+)</name>
        <dbReference type="ChEBI" id="CHEBI:29105"/>
        <note>catalytic</note>
    </ligand>
</feature>